<feature type="transmembrane region" description="Helical" evidence="6">
    <location>
        <begin position="206"/>
        <end position="228"/>
    </location>
</feature>
<feature type="transmembrane region" description="Helical" evidence="6">
    <location>
        <begin position="147"/>
        <end position="167"/>
    </location>
</feature>
<feature type="transmembrane region" description="Helical" evidence="6">
    <location>
        <begin position="173"/>
        <end position="194"/>
    </location>
</feature>
<dbReference type="Pfam" id="PF00083">
    <property type="entry name" value="Sugar_tr"/>
    <property type="match status" value="1"/>
</dbReference>
<evidence type="ECO:0000313" key="9">
    <source>
        <dbReference type="Proteomes" id="UP001244341"/>
    </source>
</evidence>
<evidence type="ECO:0000256" key="3">
    <source>
        <dbReference type="ARBA" id="ARBA00022989"/>
    </source>
</evidence>
<name>A0ABY8TV55_TETOB</name>
<protein>
    <recommendedName>
        <fullName evidence="7">Major facilitator superfamily (MFS) profile domain-containing protein</fullName>
    </recommendedName>
</protein>
<dbReference type="Proteomes" id="UP001244341">
    <property type="component" value="Chromosome 3b"/>
</dbReference>
<proteinExistence type="predicted"/>
<feature type="transmembrane region" description="Helical" evidence="6">
    <location>
        <begin position="488"/>
        <end position="508"/>
    </location>
</feature>
<feature type="domain" description="Major facilitator superfamily (MFS) profile" evidence="7">
    <location>
        <begin position="31"/>
        <end position="513"/>
    </location>
</feature>
<feature type="transmembrane region" description="Helical" evidence="6">
    <location>
        <begin position="369"/>
        <end position="390"/>
    </location>
</feature>
<accession>A0ABY8TV55</accession>
<evidence type="ECO:0000256" key="4">
    <source>
        <dbReference type="ARBA" id="ARBA00023136"/>
    </source>
</evidence>
<dbReference type="Gene3D" id="1.20.1250.20">
    <property type="entry name" value="MFS general substrate transporter like domains"/>
    <property type="match status" value="1"/>
</dbReference>
<feature type="transmembrane region" description="Helical" evidence="6">
    <location>
        <begin position="31"/>
        <end position="53"/>
    </location>
</feature>
<evidence type="ECO:0000256" key="1">
    <source>
        <dbReference type="ARBA" id="ARBA00004141"/>
    </source>
</evidence>
<dbReference type="InterPro" id="IPR005828">
    <property type="entry name" value="MFS_sugar_transport-like"/>
</dbReference>
<organism evidence="8 9">
    <name type="scientific">Tetradesmus obliquus</name>
    <name type="common">Green alga</name>
    <name type="synonym">Acutodesmus obliquus</name>
    <dbReference type="NCBI Taxonomy" id="3088"/>
    <lineage>
        <taxon>Eukaryota</taxon>
        <taxon>Viridiplantae</taxon>
        <taxon>Chlorophyta</taxon>
        <taxon>core chlorophytes</taxon>
        <taxon>Chlorophyceae</taxon>
        <taxon>CS clade</taxon>
        <taxon>Sphaeropleales</taxon>
        <taxon>Scenedesmaceae</taxon>
        <taxon>Tetradesmus</taxon>
    </lineage>
</organism>
<keyword evidence="2 6" id="KW-0812">Transmembrane</keyword>
<reference evidence="8 9" key="1">
    <citation type="submission" date="2023-05" db="EMBL/GenBank/DDBJ databases">
        <title>A 100% complete, gapless, phased diploid assembly of the Scenedesmus obliquus UTEX 3031 genome.</title>
        <authorList>
            <person name="Biondi T.C."/>
            <person name="Hanschen E.R."/>
            <person name="Kwon T."/>
            <person name="Eng W."/>
            <person name="Kruse C.P.S."/>
            <person name="Koehler S.I."/>
            <person name="Kunde Y."/>
            <person name="Gleasner C.D."/>
            <person name="You Mak K.T."/>
            <person name="Polle J."/>
            <person name="Hovde B.T."/>
            <person name="Starkenburg S.R."/>
        </authorList>
    </citation>
    <scope>NUCLEOTIDE SEQUENCE [LARGE SCALE GENOMIC DNA]</scope>
    <source>
        <strain evidence="8 9">DOE0152z</strain>
    </source>
</reference>
<feature type="transmembrane region" description="Helical" evidence="6">
    <location>
        <begin position="123"/>
        <end position="140"/>
    </location>
</feature>
<feature type="transmembrane region" description="Helical" evidence="6">
    <location>
        <begin position="402"/>
        <end position="428"/>
    </location>
</feature>
<keyword evidence="3 6" id="KW-1133">Transmembrane helix</keyword>
<dbReference type="EMBL" id="CP126210">
    <property type="protein sequence ID" value="WIA12171.1"/>
    <property type="molecule type" value="Genomic_DNA"/>
</dbReference>
<dbReference type="PROSITE" id="PS50850">
    <property type="entry name" value="MFS"/>
    <property type="match status" value="1"/>
</dbReference>
<evidence type="ECO:0000259" key="7">
    <source>
        <dbReference type="PROSITE" id="PS50850"/>
    </source>
</evidence>
<sequence length="637" mass="66398">MESRDCESSTITFDEALIKHVGQCGRGQLRIVLLASLFQVVNALAFMIPVFLFQDPLLSKYWECNTASGPAEQAACSSAWESGDAAAFCALEPTAWRWSNQDSLVAHFSLVCWQAWKVQLTNSLFFVGAFAGNGAFGLLCDRWGRKLPLLLATSFVTASMFGLLGAQSCWAVAGLRVLCGSGAAGQSHCCFLLVTESVGPKFRGRASVGSLLFFTVGEFLLVALAVGLPAWNHLAIAAGALNAAALLLFPFIPESARWLLSQGKQQQATELLQAIAAANGSHMPQQPLVCSKESEDGGSTDETQIHCSYNEDGSSNNDGNSKSQLGLMALLRSRSLLIRSVVLLITWYALMQVYFGISLGAGGLPGSVYATFAMGTAAEVVALLVAGPLVDKVGRHTVVSMGLLLGGGACLACANVPGTTVVAVLAAIGKFGCSASESAISIYTAELFPTSVRSTAMGICSQAARVGAIAAPFMLMLGSSLRLVSPVFLPYLIFGAISCLAGLLVLLLPETLGAAMPETMTDLQQLQSIFSAQPWRQGCMGILAFVFRTRAHTGTSGAGKPASTLPSRSAAATSTKPPVVVVTAVCGECDAASDHSVAGRCNSRSKPRAKPSNGAVAAVDVNVSCTADETKPTNPGS</sequence>
<dbReference type="PANTHER" id="PTHR24064">
    <property type="entry name" value="SOLUTE CARRIER FAMILY 22 MEMBER"/>
    <property type="match status" value="1"/>
</dbReference>
<dbReference type="InterPro" id="IPR036259">
    <property type="entry name" value="MFS_trans_sf"/>
</dbReference>
<keyword evidence="4 6" id="KW-0472">Membrane</keyword>
<evidence type="ECO:0000256" key="5">
    <source>
        <dbReference type="SAM" id="MobiDB-lite"/>
    </source>
</evidence>
<evidence type="ECO:0000256" key="6">
    <source>
        <dbReference type="SAM" id="Phobius"/>
    </source>
</evidence>
<evidence type="ECO:0000256" key="2">
    <source>
        <dbReference type="ARBA" id="ARBA00022692"/>
    </source>
</evidence>
<evidence type="ECO:0000313" key="8">
    <source>
        <dbReference type="EMBL" id="WIA12171.1"/>
    </source>
</evidence>
<dbReference type="InterPro" id="IPR020846">
    <property type="entry name" value="MFS_dom"/>
</dbReference>
<keyword evidence="9" id="KW-1185">Reference proteome</keyword>
<feature type="region of interest" description="Disordered" evidence="5">
    <location>
        <begin position="285"/>
        <end position="318"/>
    </location>
</feature>
<dbReference type="SUPFAM" id="SSF103473">
    <property type="entry name" value="MFS general substrate transporter"/>
    <property type="match status" value="1"/>
</dbReference>
<feature type="transmembrane region" description="Helical" evidence="6">
    <location>
        <begin position="336"/>
        <end position="357"/>
    </location>
</feature>
<feature type="transmembrane region" description="Helical" evidence="6">
    <location>
        <begin position="234"/>
        <end position="252"/>
    </location>
</feature>
<gene>
    <name evidence="8" type="ORF">OEZ85_012243</name>
</gene>
<comment type="subcellular location">
    <subcellularLocation>
        <location evidence="1">Membrane</location>
        <topology evidence="1">Multi-pass membrane protein</topology>
    </subcellularLocation>
</comment>